<accession>A0A9D7XSX4</accession>
<dbReference type="SUPFAM" id="SSF63446">
    <property type="entry name" value="Type I dockerin domain"/>
    <property type="match status" value="1"/>
</dbReference>
<evidence type="ECO:0000256" key="1">
    <source>
        <dbReference type="ARBA" id="ARBA00022737"/>
    </source>
</evidence>
<reference evidence="4 5" key="1">
    <citation type="submission" date="2020-10" db="EMBL/GenBank/DDBJ databases">
        <title>Connecting structure to function with the recovery of over 1000 high-quality activated sludge metagenome-assembled genomes encoding full-length rRNA genes using long-read sequencing.</title>
        <authorList>
            <person name="Singleton C.M."/>
            <person name="Petriglieri F."/>
            <person name="Kristensen J.M."/>
            <person name="Kirkegaard R.H."/>
            <person name="Michaelsen T.Y."/>
            <person name="Andersen M.H."/>
            <person name="Karst S.M."/>
            <person name="Dueholm M.S."/>
            <person name="Nielsen P.H."/>
            <person name="Albertsen M."/>
        </authorList>
    </citation>
    <scope>NUCLEOTIDE SEQUENCE [LARGE SCALE GENOMIC DNA]</scope>
    <source>
        <strain evidence="4">Ribe_18-Q3-R11-54_MAXAC.273</strain>
    </source>
</reference>
<dbReference type="InterPro" id="IPR006626">
    <property type="entry name" value="PbH1"/>
</dbReference>
<dbReference type="NCBIfam" id="TIGR04183">
    <property type="entry name" value="Por_Secre_tail"/>
    <property type="match status" value="1"/>
</dbReference>
<dbReference type="InterPro" id="IPR008979">
    <property type="entry name" value="Galactose-bd-like_sf"/>
</dbReference>
<protein>
    <submittedName>
        <fullName evidence="4">HYR domain-containing protein</fullName>
    </submittedName>
</protein>
<dbReference type="InterPro" id="IPR002105">
    <property type="entry name" value="Dockerin_1_rpt"/>
</dbReference>
<dbReference type="InterPro" id="IPR026444">
    <property type="entry name" value="Secre_tail"/>
</dbReference>
<dbReference type="GO" id="GO:0000272">
    <property type="term" value="P:polysaccharide catabolic process"/>
    <property type="evidence" value="ECO:0007669"/>
    <property type="project" value="InterPro"/>
</dbReference>
<dbReference type="EMBL" id="JADKGY010000008">
    <property type="protein sequence ID" value="MBK9982993.1"/>
    <property type="molecule type" value="Genomic_DNA"/>
</dbReference>
<evidence type="ECO:0000313" key="5">
    <source>
        <dbReference type="Proteomes" id="UP000808337"/>
    </source>
</evidence>
<feature type="domain" description="HYR" evidence="2">
    <location>
        <begin position="2991"/>
        <end position="3084"/>
    </location>
</feature>
<proteinExistence type="predicted"/>
<name>A0A9D7XSX4_9BACT</name>
<dbReference type="InterPro" id="IPR003410">
    <property type="entry name" value="HYR_dom"/>
</dbReference>
<gene>
    <name evidence="4" type="ORF">IPP15_11320</name>
</gene>
<dbReference type="SMART" id="SM00089">
    <property type="entry name" value="PKD"/>
    <property type="match status" value="8"/>
</dbReference>
<evidence type="ECO:0000313" key="4">
    <source>
        <dbReference type="EMBL" id="MBK9982993.1"/>
    </source>
</evidence>
<organism evidence="4 5">
    <name type="scientific">Candidatus Opimibacter skivensis</name>
    <dbReference type="NCBI Taxonomy" id="2982028"/>
    <lineage>
        <taxon>Bacteria</taxon>
        <taxon>Pseudomonadati</taxon>
        <taxon>Bacteroidota</taxon>
        <taxon>Saprospiria</taxon>
        <taxon>Saprospirales</taxon>
        <taxon>Saprospiraceae</taxon>
        <taxon>Candidatus Opimibacter</taxon>
    </lineage>
</organism>
<dbReference type="Proteomes" id="UP000808337">
    <property type="component" value="Unassembled WGS sequence"/>
</dbReference>
<dbReference type="Gene3D" id="2.60.40.10">
    <property type="entry name" value="Immunoglobulins"/>
    <property type="match status" value="1"/>
</dbReference>
<dbReference type="Pfam" id="PF02494">
    <property type="entry name" value="HYR"/>
    <property type="match status" value="1"/>
</dbReference>
<sequence>MNAQNVSVSGALIGNGSYPDLGSAFTAINGGAQTAAIIQVSIVGNTTEGVSAILNQGTWTSLTINPSGGAARTISGSIVGHLIDLNGADNVIIDGLNSGGNSLTISNAALGASSAIRFANDASNNVVTKCSLQGSGDASFGVVYFGTGTTTGNDGNNINNCSIGPTGANLPLNGIFSLGSSAIIDNSGNTINANNIFDYFNGTVASSGMNINSFNSSWTITNNKLFQTATRLYTVSGTHNGISILSGVGYTITGNVIGFANAAGTGTTNIVGNSLVLAGFPGSYTPSGTANATRYIAINCAFTAGGAVSSIQNNTIAGFALYTSSGAATTNGILCGINVTAGNVDIGTVTGNTIGSTTGTGSIYTACTTTGGAVVGIFASSVNTVNINNNTVGAIDAMGTTATLCGGITGINSAGTLGNITILNNTIGNPTNPNLRMGNLTTGANLSNIGTTFGIATGTGTFTGILNSATGTVAIGSVALPNTIQNASVNSSGTGASFRGINISGGTYTITGNIIKNITSNCSNVTVATGLLAGVGILGQGGIAGSIITLNTINNLDLSNTTTTGTNIAGISLSNTSVDVTRNKIYDLRNASTSVTALTPGTASGVFIRSGTAAVNTNIINNMISLGNGQTTNTSFIGIWGNHGSSPNPNDIIYFNSIRIEGTAASGANPSFGFHRGNFAVTPVNQVTVDIRNNIFDNTRTGGTGAHYAIGNFFNATTVSAIGWGTNASNFNVLNSANPATVGHWQTAQTFAGWQTASASDANSISGSTINFVNSATGDLHIVFPPVSVVESSGTDIPTVTVDFDGQTRSSLTPVDIGADAGNFTNAPSIVITPLSNTCLTGARTLTAMITDPDGVPTSGIGLPVLYWKINAGAYTGATATFVSGSTYSFSFGAGALIGDVVSYYIAAQDNMSNVGTSPSFGASGFTANPPAASTPPTSPYSYVLAQTLSGTYTVGVGGNFTTLTAAANAYNIACLGGPVVFSLTDANYAGETFPININSNPDASAIKTLTIKPIGATTITGSSTTAMIQLNGADFVTIDGSISNTVNSVCPATSATRDLTITNTSATTSSAMIWLGTTATGNSVTNCTIKNCILIGNAPTTTILGLGAGGSTIGTGGTNNDNISFINNDIRACQFGIYSSGASAINKNQNLTINQNFINTAAPNNVGLTGIYSAFTNNITVSGNIVGGMSNAASSDVVGINMGMGALSGIATTTTGIADGVTNVTLTNNTVGSITQSGTFAAAGIALGNTISGTTLIANNMVYGVAANGTSTDFGGGLVLGGGTAQVNVYHNTIVMQGVVSGATAASSISTCLGVTSATPSPLNIKNNILTNIQVGNAGATFRLAAIALGYASPYTNLSSNFNDLFSAGPGPGTYTLGVTGGLAGTNRLTLLDWQTETGQDLNSLNFSPVFVSATDNHLVSANPTNAPLLCGGTAVPVTTDFDCQTRSVSTPTIGGDEIPNGIVPSISVAETSGTTNNDGIICAGASVTLTASGGGTYAWSTGATTTAITVTPGMTTTYTVTVTVGTCSNAASVTITVNPAATASITIAETSGTTNNDGIICSVASATLTASGGGTYLWSTMASTAAINVTPGMTTTYTVTVTNASGCSSTATTTITVNPLPTAGISITETSGTTPNDGIICAGAAAQLTATGGGTYLWSVGGFTTASIVVVPPITTTFTVTVTNANACSSTASVTITVNPLPTAGITITENSGTPNDGTICSGSSATLTGTGGGTYLWSTGENTAAINVTPASTTPYTVTVTSTQGCSSTASATITVVTSPTYTFTVTNTVSCNSATGAISLAPSGGAPFSYNWSTTNGCGLVNGQQNQTGLCAGNYFVTITNTNGCTVTGSFVVDGPSPGCFSCPTITALNASPSPVCAGQSVTLNATGLSGMGVTYGIEFNYFAAPTATPYTGGTTIATVPNGSLGGGGTTATASTSFPTGSTYFIYAILSPVPADPQCRPSATTTLVVNAPPAIMISITENSGTTPNDGTICVGASATITASGGGTYSWSTGATTPAITVTPASTMTYTVTVTNASSCSATSSVTINVNPLPTAGTTVTETSGVTANDGIICAGASATITGTGGTSYSWSTGANTTSITVTPAGTTTYTVTVTNANGCSSTASLVIIVNPLPGAGITVAETSGTTNNDGIICAGASATLTGTGGTSYAWSTGATTTSITVTPAGTTTYTVTVTNANGCSSVATQTIIVNPLPTAGTTVTETSGLANNDGITCAGASVTITGTGGTSYAWSTGANTTSITVTPAITTTYTVTVTNANGCAAVATRTITVNPLPSTFTVTGGGTYCTGGSGLPVGLSGSVTGVNYQLQLNAVNTGAPLAGTGAALNFGTFTGVGTYTVIGTSTATGCPGPMTGSVAIATTNCTTQLFDPCTCLNNATTLTNGQFAESIKVNAPSTQTWTVTAVNGLYLMSSPPPPASPIPIPLGTVLTNLGAGMNMFILNGIHIDAIGYTLSVSNGAGTTLSIGNSCQYPNPAITSDLSGTYCLYSDPVTLTGTPGDANIISQGFTVNGQPATQFDPGAGVGQYLITYKVDGGVPKAFGPNDPGCMQSVSQFVNVVSTPSTVACNDHVQISLGPDCEAEIVPSMILEGAVGCYDDYIVEMDVTLPFGNGPWIPAFLTSADIGKTYAVRVTHLGNGNSCWGTINVEDKIPPTIECRPVTILCGEALPSEPAPSVTGYQNILLTGLNDLLELNSFTYNFDFSYLPTATPVLDVDVRIKIDDHTFLPDLNVELIAPSGYTKSIFTIGGCTGQDWPINCVLDDDGATITLCVDLNAGDNVRLKPLQGGVSQPILFNFNGLDASGVWKVKISDNAGGDDGHVRAVGVFINVNLPPVSPTDNCGDVDLTYTDSQTGDPCEGLLVTRHWIATDQSGNTAACDQLITVLPLVLDSVDCPAAYVGHCGDSTDPSHTGWPSVNGTPITDDNNVCNIYVGFWDHELNDCGNGTKLVRTWTILDWCTQTTKECVQVIKLADDEAPIISCPSDLTVGTDFWYCYANVSVPKPTVTDACGSAWTLALTATGGHIVNFGNNYVLNQVPVGTVTVTWTATDECGNHSSCSFTITVVDDVVPVALCDEHTVVSLTNDGPFGITLVPAKVFDDGSYDACGPVTFRARRMESCIDFDWTTDGACVDDIPGGIPPVNSRDKGTVSRPCVPFACCDVGAGPIMVELEVTDAAGNRNFCMVEAIVQDKISPFVQCPPDITVSCDFWFNVQEGTFVDADGNNNGNLDEDPLSPVFGNMYDAFQYNDDESVRQDIIINDPGNPHVSHPHFWGIDGWADDNCEVNLQVRVRVVNDCSGDALPPGAPAGAVKLVERRFSASDGNQGIAPGTCTQRIWVVDFDPFFITDITCGLYNNDDVVWPCDVLLTSCPDDLGDTGEPIVYDDACSLIGVAYEDQRFEFVDGACFKILRHWSVIDWCQYNSLTGEGLWHYVQVIKVHDNEGPEFLNCPTGPVTLCVADDGVSLPANNQAFLGHNNPLSSSCSVHLNLCQTVHETCSDIVNYDVKLYPFNGDEFIYVKPLTSVATDSSHNANLCFDTRTNSIKSIRDNGLPYNSPFCGDYHKLLWSAEDGCGNWSHCEYLIRLEDCKQPSPVCINGLSTVVMPIGGQVTIWAKDFNASSFDDCTAEEDLLYSFSGTSYTPSFTYTCDNVPAFGVELAVNIWVADGGTDDNCNGQISWSERNKDFCTTTIVITDNAHVCPDTSGSSIILAGQILTEDHQKVEKVAVNLTCPGTVFPAYVTSTDGVFTFSNILPQTSYTVSPERNDNYMNGVSTLDLVRIQKHLLGIDPFSSPYDFIAADANNNQSVNAIDLVELRKLILGIYSALPANKSWRFVDKSFQFTTPTHPWPFAEVIDVINMVSSHMDEDFVAVKVGDVNHSVKANANQVLPRNDKGVISFVADERTVTTGEMVDVAISANDFAAIEGYQFTLQTQGLEFRGVESGIINMSDDNMGVFGSTLTASWNKAGGVSAKASDVLFTLKFQATAPGKLSTMMALNSKETQAEAYNTQDDIKGLKLTFRGAEHGAEFALYQNEPNPFKGNTVIGYDMPTSGKVTLTLFDVTGKVLFVKDQESVKGYNTISVSSKSIPSVGVLYYRLDATEYTATKKMVIIE</sequence>
<dbReference type="InterPro" id="IPR013783">
    <property type="entry name" value="Ig-like_fold"/>
</dbReference>
<dbReference type="GO" id="GO:0004553">
    <property type="term" value="F:hydrolase activity, hydrolyzing O-glycosyl compounds"/>
    <property type="evidence" value="ECO:0007669"/>
    <property type="project" value="InterPro"/>
</dbReference>
<dbReference type="SMART" id="SM00710">
    <property type="entry name" value="PbH1"/>
    <property type="match status" value="13"/>
</dbReference>
<keyword evidence="1" id="KW-0677">Repeat</keyword>
<dbReference type="PROSITE" id="PS50825">
    <property type="entry name" value="HYR"/>
    <property type="match status" value="1"/>
</dbReference>
<comment type="caution">
    <text evidence="4">The sequence shown here is derived from an EMBL/GenBank/DDBJ whole genome shotgun (WGS) entry which is preliminary data.</text>
</comment>
<dbReference type="SUPFAM" id="SSF49785">
    <property type="entry name" value="Galactose-binding domain-like"/>
    <property type="match status" value="1"/>
</dbReference>
<dbReference type="CDD" id="cd14252">
    <property type="entry name" value="Dockerin_like"/>
    <property type="match status" value="1"/>
</dbReference>
<dbReference type="InterPro" id="IPR008965">
    <property type="entry name" value="CBM2/CBM3_carb-bd_dom_sf"/>
</dbReference>
<evidence type="ECO:0000259" key="3">
    <source>
        <dbReference type="PROSITE" id="PS51766"/>
    </source>
</evidence>
<dbReference type="CDD" id="cd08547">
    <property type="entry name" value="Type_II_cohesin"/>
    <property type="match status" value="1"/>
</dbReference>
<dbReference type="Pfam" id="PF00404">
    <property type="entry name" value="Dockerin_1"/>
    <property type="match status" value="1"/>
</dbReference>
<dbReference type="SUPFAM" id="SSF49384">
    <property type="entry name" value="Carbohydrate-binding domain"/>
    <property type="match status" value="1"/>
</dbReference>
<dbReference type="InterPro" id="IPR036439">
    <property type="entry name" value="Dockerin_dom_sf"/>
</dbReference>
<dbReference type="InterPro" id="IPR022409">
    <property type="entry name" value="PKD/Chitinase_dom"/>
</dbReference>
<dbReference type="InterPro" id="IPR016134">
    <property type="entry name" value="Dockerin_dom"/>
</dbReference>
<dbReference type="PROSITE" id="PS51766">
    <property type="entry name" value="DOCKERIN"/>
    <property type="match status" value="1"/>
</dbReference>
<dbReference type="Gene3D" id="1.10.1330.10">
    <property type="entry name" value="Dockerin domain"/>
    <property type="match status" value="1"/>
</dbReference>
<feature type="domain" description="Dockerin" evidence="3">
    <location>
        <begin position="3773"/>
        <end position="3844"/>
    </location>
</feature>
<evidence type="ECO:0000259" key="2">
    <source>
        <dbReference type="PROSITE" id="PS50825"/>
    </source>
</evidence>
<dbReference type="GO" id="GO:0030246">
    <property type="term" value="F:carbohydrate binding"/>
    <property type="evidence" value="ECO:0007669"/>
    <property type="project" value="InterPro"/>
</dbReference>